<dbReference type="EMBL" id="BQNB010009179">
    <property type="protein sequence ID" value="GJS59845.1"/>
    <property type="molecule type" value="Genomic_DNA"/>
</dbReference>
<proteinExistence type="predicted"/>
<sequence length="38" mass="4470">ENNRILEEILRTQEANSLVDVREPEGSDDYTKVTYDKE</sequence>
<protein>
    <submittedName>
        <fullName evidence="1">Uncharacterized protein</fullName>
    </submittedName>
</protein>
<organism evidence="1 2">
    <name type="scientific">Tanacetum coccineum</name>
    <dbReference type="NCBI Taxonomy" id="301880"/>
    <lineage>
        <taxon>Eukaryota</taxon>
        <taxon>Viridiplantae</taxon>
        <taxon>Streptophyta</taxon>
        <taxon>Embryophyta</taxon>
        <taxon>Tracheophyta</taxon>
        <taxon>Spermatophyta</taxon>
        <taxon>Magnoliopsida</taxon>
        <taxon>eudicotyledons</taxon>
        <taxon>Gunneridae</taxon>
        <taxon>Pentapetalae</taxon>
        <taxon>asterids</taxon>
        <taxon>campanulids</taxon>
        <taxon>Asterales</taxon>
        <taxon>Asteraceae</taxon>
        <taxon>Asteroideae</taxon>
        <taxon>Anthemideae</taxon>
        <taxon>Anthemidinae</taxon>
        <taxon>Tanacetum</taxon>
    </lineage>
</organism>
<dbReference type="Proteomes" id="UP001151760">
    <property type="component" value="Unassembled WGS sequence"/>
</dbReference>
<name>A0ABQ4X4N8_9ASTR</name>
<comment type="caution">
    <text evidence="1">The sequence shown here is derived from an EMBL/GenBank/DDBJ whole genome shotgun (WGS) entry which is preliminary data.</text>
</comment>
<evidence type="ECO:0000313" key="1">
    <source>
        <dbReference type="EMBL" id="GJS59845.1"/>
    </source>
</evidence>
<evidence type="ECO:0000313" key="2">
    <source>
        <dbReference type="Proteomes" id="UP001151760"/>
    </source>
</evidence>
<reference evidence="1" key="1">
    <citation type="journal article" date="2022" name="Int. J. Mol. Sci.">
        <title>Draft Genome of Tanacetum Coccineum: Genomic Comparison of Closely Related Tanacetum-Family Plants.</title>
        <authorList>
            <person name="Yamashiro T."/>
            <person name="Shiraishi A."/>
            <person name="Nakayama K."/>
            <person name="Satake H."/>
        </authorList>
    </citation>
    <scope>NUCLEOTIDE SEQUENCE</scope>
</reference>
<accession>A0ABQ4X4N8</accession>
<keyword evidence="2" id="KW-1185">Reference proteome</keyword>
<gene>
    <name evidence="1" type="ORF">Tco_0654629</name>
</gene>
<feature type="non-terminal residue" evidence="1">
    <location>
        <position position="1"/>
    </location>
</feature>
<reference evidence="1" key="2">
    <citation type="submission" date="2022-01" db="EMBL/GenBank/DDBJ databases">
        <authorList>
            <person name="Yamashiro T."/>
            <person name="Shiraishi A."/>
            <person name="Satake H."/>
            <person name="Nakayama K."/>
        </authorList>
    </citation>
    <scope>NUCLEOTIDE SEQUENCE</scope>
</reference>